<dbReference type="PANTHER" id="PTHR30461">
    <property type="entry name" value="DNA-INVERTASE FROM LAMBDOID PROPHAGE"/>
    <property type="match status" value="1"/>
</dbReference>
<dbReference type="PROSITE" id="PS51737">
    <property type="entry name" value="RECOMBINASE_DNA_BIND"/>
    <property type="match status" value="1"/>
</dbReference>
<evidence type="ECO:0000259" key="3">
    <source>
        <dbReference type="PROSITE" id="PS51737"/>
    </source>
</evidence>
<dbReference type="GO" id="GO:0000150">
    <property type="term" value="F:DNA strand exchange activity"/>
    <property type="evidence" value="ECO:0007669"/>
    <property type="project" value="InterPro"/>
</dbReference>
<evidence type="ECO:0000313" key="4">
    <source>
        <dbReference type="EMBL" id="KAB3536252.1"/>
    </source>
</evidence>
<evidence type="ECO:0000259" key="2">
    <source>
        <dbReference type="PROSITE" id="PS51736"/>
    </source>
</evidence>
<keyword evidence="1" id="KW-0175">Coiled coil</keyword>
<organism evidence="4 5">
    <name type="scientific">Alkaliphilus pronyensis</name>
    <dbReference type="NCBI Taxonomy" id="1482732"/>
    <lineage>
        <taxon>Bacteria</taxon>
        <taxon>Bacillati</taxon>
        <taxon>Bacillota</taxon>
        <taxon>Clostridia</taxon>
        <taxon>Peptostreptococcales</taxon>
        <taxon>Natronincolaceae</taxon>
        <taxon>Alkaliphilus</taxon>
    </lineage>
</organism>
<dbReference type="AlphaFoldDB" id="A0A6I0F4F8"/>
<dbReference type="OrthoDB" id="9769353at2"/>
<feature type="coiled-coil region" evidence="1">
    <location>
        <begin position="410"/>
        <end position="472"/>
    </location>
</feature>
<dbReference type="Pfam" id="PF07508">
    <property type="entry name" value="Recombinase"/>
    <property type="match status" value="1"/>
</dbReference>
<dbReference type="Pfam" id="PF13408">
    <property type="entry name" value="Zn_ribbon_recom"/>
    <property type="match status" value="1"/>
</dbReference>
<feature type="domain" description="Resolvase/invertase-type recombinase catalytic" evidence="2">
    <location>
        <begin position="26"/>
        <end position="174"/>
    </location>
</feature>
<dbReference type="InterPro" id="IPR011109">
    <property type="entry name" value="DNA_bind_recombinase_dom"/>
</dbReference>
<gene>
    <name evidence="4" type="ORF">F8154_04015</name>
</gene>
<reference evidence="4 5" key="1">
    <citation type="submission" date="2019-10" db="EMBL/GenBank/DDBJ databases">
        <title>Alkaliphilus serpentinus sp. nov. and Alkaliphilus pronyensis sp. nov., two novel anaerobic alkaliphilic species isolated from the serpentinized-hosted hydrothermal field of the Prony Bay (New Caledonia).</title>
        <authorList>
            <person name="Postec A."/>
        </authorList>
    </citation>
    <scope>NUCLEOTIDE SEQUENCE [LARGE SCALE GENOMIC DNA]</scope>
    <source>
        <strain evidence="4 5">LacV</strain>
    </source>
</reference>
<dbReference type="SUPFAM" id="SSF53041">
    <property type="entry name" value="Resolvase-like"/>
    <property type="match status" value="1"/>
</dbReference>
<dbReference type="Proteomes" id="UP000432715">
    <property type="component" value="Unassembled WGS sequence"/>
</dbReference>
<proteinExistence type="predicted"/>
<dbReference type="Pfam" id="PF00239">
    <property type="entry name" value="Resolvase"/>
    <property type="match status" value="1"/>
</dbReference>
<dbReference type="InterPro" id="IPR050639">
    <property type="entry name" value="SSR_resolvase"/>
</dbReference>
<dbReference type="InterPro" id="IPR036162">
    <property type="entry name" value="Resolvase-like_N_sf"/>
</dbReference>
<evidence type="ECO:0000256" key="1">
    <source>
        <dbReference type="SAM" id="Coils"/>
    </source>
</evidence>
<name>A0A6I0F4F8_9FIRM</name>
<dbReference type="SMART" id="SM00857">
    <property type="entry name" value="Resolvase"/>
    <property type="match status" value="1"/>
</dbReference>
<dbReference type="InterPro" id="IPR038109">
    <property type="entry name" value="DNA_bind_recomb_sf"/>
</dbReference>
<dbReference type="Gene3D" id="3.40.50.1390">
    <property type="entry name" value="Resolvase, N-terminal catalytic domain"/>
    <property type="match status" value="1"/>
</dbReference>
<protein>
    <submittedName>
        <fullName evidence="4">Recombinase family protein</fullName>
    </submittedName>
</protein>
<dbReference type="Gene3D" id="3.90.1750.20">
    <property type="entry name" value="Putative Large Serine Recombinase, Chain B, Domain 2"/>
    <property type="match status" value="1"/>
</dbReference>
<dbReference type="PROSITE" id="PS51736">
    <property type="entry name" value="RECOMBINASES_3"/>
    <property type="match status" value="1"/>
</dbReference>
<dbReference type="CDD" id="cd00338">
    <property type="entry name" value="Ser_Recombinase"/>
    <property type="match status" value="1"/>
</dbReference>
<sequence>MGKVKVIEASKQSRRQRNSFIENQLRVAAYCRVSTDSDEQKLSYQSQVLHYKQLVETKPEWELVDIYADEAISGTQINKRVDFQRMINDALEGKIDMIITKSISRFARNTLDTLKYVRLLKEKNVAILFEKENINTLTMNGEMLLVILSSLAQQESESISANVTMGLKMKMKRGEMVGYNGCLGYDYDSESKTISINEEEADIVRYIFRRYIEGSGCFVIAKELSNLGYKTRRGSTKWHESTVRGIIKNEKYKGDLLQGKTFTVDPITHRRLDNMGEKEQFYVENNHDAIISDEMFERAQEILSMRSKKHGKNNNSRKYSRKHAFSSMCTCGFCGGTYIRRIWHHGTDHEKPAWQCGKAIKQGRKTCGHSKGIHESFLEDAFVSAYNKIQDLNNTDIEEFFNNIEEALDVSYLRNEVNELSSKIKKLETKSQTLLDLRLDEKITEADYGKKYTDIEEELKACKDERNEKYEALQGEESITTRINEFRKILGEDLEIKEFDRDIMDSLIEKIVIGATDEDGNPNPYVVTFVFKTGMKFNEDFYEKVANSSAIIEENNLSTYATDDKRLACTYAPNKACGDYCTNTKEGISEIAVFSRATSDFKFIKDGRDFRNKLPVGELEIIIAVRT</sequence>
<dbReference type="InterPro" id="IPR006119">
    <property type="entry name" value="Resolv_N"/>
</dbReference>
<accession>A0A6I0F4F8</accession>
<dbReference type="RefSeq" id="WP_151860308.1">
    <property type="nucleotide sequence ID" value="NZ_WBZC01000012.1"/>
</dbReference>
<dbReference type="EMBL" id="WBZC01000012">
    <property type="protein sequence ID" value="KAB3536252.1"/>
    <property type="molecule type" value="Genomic_DNA"/>
</dbReference>
<comment type="caution">
    <text evidence="4">The sequence shown here is derived from an EMBL/GenBank/DDBJ whole genome shotgun (WGS) entry which is preliminary data.</text>
</comment>
<keyword evidence="5" id="KW-1185">Reference proteome</keyword>
<dbReference type="InterPro" id="IPR025827">
    <property type="entry name" value="Zn_ribbon_recom_dom"/>
</dbReference>
<feature type="domain" description="Recombinase" evidence="3">
    <location>
        <begin position="184"/>
        <end position="309"/>
    </location>
</feature>
<dbReference type="GO" id="GO:0003677">
    <property type="term" value="F:DNA binding"/>
    <property type="evidence" value="ECO:0007669"/>
    <property type="project" value="InterPro"/>
</dbReference>
<evidence type="ECO:0000313" key="5">
    <source>
        <dbReference type="Proteomes" id="UP000432715"/>
    </source>
</evidence>
<dbReference type="PANTHER" id="PTHR30461:SF23">
    <property type="entry name" value="DNA RECOMBINASE-RELATED"/>
    <property type="match status" value="1"/>
</dbReference>